<keyword evidence="10" id="KW-0547">Nucleotide-binding</keyword>
<dbReference type="Gene3D" id="3.40.50.460">
    <property type="entry name" value="Phosphofructokinase domain"/>
    <property type="match status" value="2"/>
</dbReference>
<dbReference type="PANTHER" id="PTHR13697:SF4">
    <property type="entry name" value="ATP-DEPENDENT 6-PHOSPHOFRUCTOKINASE"/>
    <property type="match status" value="1"/>
</dbReference>
<dbReference type="FunFam" id="3.40.50.460:FF:000008">
    <property type="entry name" value="ATP-dependent 6-phosphofructokinase"/>
    <property type="match status" value="1"/>
</dbReference>
<sequence>MAKTARLGVLTSGGDAQGMNAAVRSAVRAALEQKAEVFGIFEGFQGMIEGGKLIRPFSWDSVGGVLQEGGTLLGTARSPDFLRREGRKEAVYNLMLQGINRLIVIGGDGSLTGAQVLREEWRSLLEELVAEGRLDNSVLEEYGFLAVAGLVGSIDNDMSGTDLSIGTDSALHRITEALDAITSTAASHQRAFVVEVMGHHCGHLALMGALASGADFALIPENPPNLDQWEERMCSILRTGREMGRRDSIVVVAEGAQDRDGNPISSAYVEEVLTKYLEEEARVTVLGHVQRGGSPSASDRVMATLLGAAAAETVLNATSGDEAVLIGFENNKIVHSSLKECVEQTHKVGRCIHDCRFDEAMEHRGKAYRDSFRILRTLIRANPRPPPPNKRRLRVAVMTGGAPAPGMNAATRAVVRMLEDKGHIPLGVKWGFRGLIDDDIEEMNWMAVNGWAPTGGSELGSSRKNPEGAELYAAAQVLEKHRVDAIVMIGGWAGYHAAHKFYEERQNFPAFDIPIICIPASINNNLPGSELSIGADTALNSIVEVVDKIKQSAVALNRCFIVEVMGRYCGYLALMSAIATGAERVYLHEEGITLKDLERDIELLKQGFQQGKRLGLMIRNEAANSFYTTSFISALFEEEGGDLFEVRQSILGHLQQGGNPSPFDRILAARLAWEAVRRLEEVAGQPVARRYLDVGAVCLGIQEGEVNATPLYRIPRLMDEVHQRPLEQWWMELRPLARMLAQPEPGFFEQSALGQADPF</sequence>
<evidence type="ECO:0000256" key="4">
    <source>
        <dbReference type="ARBA" id="ARBA00004679"/>
    </source>
</evidence>
<evidence type="ECO:0000256" key="8">
    <source>
        <dbReference type="ARBA" id="ARBA00022679"/>
    </source>
</evidence>
<evidence type="ECO:0000256" key="12">
    <source>
        <dbReference type="ARBA" id="ARBA00022840"/>
    </source>
</evidence>
<dbReference type="PRINTS" id="PR00476">
    <property type="entry name" value="PHFRCTKINASE"/>
</dbReference>
<organism evidence="18">
    <name type="scientific">Caldilineaceae bacterium SB0664_bin_27</name>
    <dbReference type="NCBI Taxonomy" id="2605260"/>
    <lineage>
        <taxon>Bacteria</taxon>
        <taxon>Bacillati</taxon>
        <taxon>Chloroflexota</taxon>
        <taxon>Caldilineae</taxon>
        <taxon>Caldilineales</taxon>
        <taxon>Caldilineaceae</taxon>
    </lineage>
</organism>
<name>A0A6B0Z0D8_9CHLR</name>
<dbReference type="InterPro" id="IPR035966">
    <property type="entry name" value="PKF_sf"/>
</dbReference>
<accession>A0A6B0Z0D8</accession>
<comment type="subcellular location">
    <subcellularLocation>
        <location evidence="3">Cytoplasm</location>
    </subcellularLocation>
</comment>
<evidence type="ECO:0000256" key="1">
    <source>
        <dbReference type="ARBA" id="ARBA00001946"/>
    </source>
</evidence>
<dbReference type="PANTHER" id="PTHR13697">
    <property type="entry name" value="PHOSPHOFRUCTOKINASE"/>
    <property type="match status" value="1"/>
</dbReference>
<dbReference type="EC" id="2.7.1.11" evidence="5"/>
<keyword evidence="14" id="KW-0324">Glycolysis</keyword>
<evidence type="ECO:0000256" key="3">
    <source>
        <dbReference type="ARBA" id="ARBA00004496"/>
    </source>
</evidence>
<dbReference type="NCBIfam" id="TIGR02478">
    <property type="entry name" value="6PF1K_euk"/>
    <property type="match status" value="1"/>
</dbReference>
<comment type="similarity">
    <text evidence="15">Belongs to the phosphofructokinase type A (PFKA) family.</text>
</comment>
<evidence type="ECO:0000259" key="17">
    <source>
        <dbReference type="Pfam" id="PF00365"/>
    </source>
</evidence>
<dbReference type="GO" id="GO:0005524">
    <property type="term" value="F:ATP binding"/>
    <property type="evidence" value="ECO:0007669"/>
    <property type="project" value="UniProtKB-KW"/>
</dbReference>
<comment type="caution">
    <text evidence="18">The sequence shown here is derived from an EMBL/GenBank/DDBJ whole genome shotgun (WGS) entry which is preliminary data.</text>
</comment>
<dbReference type="GO" id="GO:0048029">
    <property type="term" value="F:monosaccharide binding"/>
    <property type="evidence" value="ECO:0007669"/>
    <property type="project" value="TreeGrafter"/>
</dbReference>
<evidence type="ECO:0000256" key="14">
    <source>
        <dbReference type="ARBA" id="ARBA00023152"/>
    </source>
</evidence>
<feature type="domain" description="Phosphofructokinase" evidence="17">
    <location>
        <begin position="394"/>
        <end position="677"/>
    </location>
</feature>
<dbReference type="GO" id="GO:0061621">
    <property type="term" value="P:canonical glycolysis"/>
    <property type="evidence" value="ECO:0007669"/>
    <property type="project" value="TreeGrafter"/>
</dbReference>
<evidence type="ECO:0000256" key="10">
    <source>
        <dbReference type="ARBA" id="ARBA00022741"/>
    </source>
</evidence>
<dbReference type="GO" id="GO:0003872">
    <property type="term" value="F:6-phosphofructokinase activity"/>
    <property type="evidence" value="ECO:0007669"/>
    <property type="project" value="UniProtKB-EC"/>
</dbReference>
<evidence type="ECO:0000256" key="15">
    <source>
        <dbReference type="ARBA" id="ARBA00038478"/>
    </source>
</evidence>
<gene>
    <name evidence="18" type="ORF">F4Y42_16885</name>
</gene>
<dbReference type="GO" id="GO:0042802">
    <property type="term" value="F:identical protein binding"/>
    <property type="evidence" value="ECO:0007669"/>
    <property type="project" value="TreeGrafter"/>
</dbReference>
<keyword evidence="13" id="KW-0460">Magnesium</keyword>
<comment type="cofactor">
    <cofactor evidence="1">
        <name>Mg(2+)</name>
        <dbReference type="ChEBI" id="CHEBI:18420"/>
    </cofactor>
</comment>
<dbReference type="Pfam" id="PF00365">
    <property type="entry name" value="PFK"/>
    <property type="match status" value="2"/>
</dbReference>
<feature type="domain" description="Phosphofructokinase" evidence="17">
    <location>
        <begin position="6"/>
        <end position="313"/>
    </location>
</feature>
<comment type="function">
    <text evidence="2">Catalyzes the phosphorylation of D-fructose 6-phosphate to fructose 1,6-bisphosphate by ATP, the first committing step of glycolysis.</text>
</comment>
<dbReference type="Gene3D" id="3.40.50.450">
    <property type="match status" value="2"/>
</dbReference>
<dbReference type="UniPathway" id="UPA00109">
    <property type="reaction ID" value="UER00182"/>
</dbReference>
<dbReference type="InterPro" id="IPR009161">
    <property type="entry name" value="6-Pfructokinase_euk"/>
</dbReference>
<evidence type="ECO:0000256" key="7">
    <source>
        <dbReference type="ARBA" id="ARBA00022533"/>
    </source>
</evidence>
<keyword evidence="7" id="KW-0021">Allosteric enzyme</keyword>
<dbReference type="EMBL" id="VXRG01000136">
    <property type="protein sequence ID" value="MXY95118.1"/>
    <property type="molecule type" value="Genomic_DNA"/>
</dbReference>
<dbReference type="InterPro" id="IPR015912">
    <property type="entry name" value="Phosphofructokinase_CS"/>
</dbReference>
<comment type="catalytic activity">
    <reaction evidence="16">
        <text>beta-D-fructose 6-phosphate + ATP = beta-D-fructose 1,6-bisphosphate + ADP + H(+)</text>
        <dbReference type="Rhea" id="RHEA:16109"/>
        <dbReference type="ChEBI" id="CHEBI:15378"/>
        <dbReference type="ChEBI" id="CHEBI:30616"/>
        <dbReference type="ChEBI" id="CHEBI:32966"/>
        <dbReference type="ChEBI" id="CHEBI:57634"/>
        <dbReference type="ChEBI" id="CHEBI:456216"/>
        <dbReference type="EC" id="2.7.1.11"/>
    </reaction>
</comment>
<dbReference type="PIRSF" id="PIRSF000533">
    <property type="entry name" value="ATP_PFK_euk"/>
    <property type="match status" value="1"/>
</dbReference>
<keyword evidence="11 18" id="KW-0418">Kinase</keyword>
<evidence type="ECO:0000256" key="5">
    <source>
        <dbReference type="ARBA" id="ARBA00012055"/>
    </source>
</evidence>
<dbReference type="GO" id="GO:0046872">
    <property type="term" value="F:metal ion binding"/>
    <property type="evidence" value="ECO:0007669"/>
    <property type="project" value="UniProtKB-KW"/>
</dbReference>
<dbReference type="PROSITE" id="PS00433">
    <property type="entry name" value="PHOSPHOFRUCTOKINASE"/>
    <property type="match status" value="2"/>
</dbReference>
<dbReference type="AlphaFoldDB" id="A0A6B0Z0D8"/>
<protein>
    <recommendedName>
        <fullName evidence="5">6-phosphofructokinase</fullName>
        <ecNumber evidence="5">2.7.1.11</ecNumber>
    </recommendedName>
</protein>
<dbReference type="InterPro" id="IPR000023">
    <property type="entry name" value="Phosphofructokinase_dom"/>
</dbReference>
<dbReference type="GO" id="GO:0030388">
    <property type="term" value="P:fructose 1,6-bisphosphate metabolic process"/>
    <property type="evidence" value="ECO:0007669"/>
    <property type="project" value="TreeGrafter"/>
</dbReference>
<dbReference type="GO" id="GO:0070095">
    <property type="term" value="F:fructose-6-phosphate binding"/>
    <property type="evidence" value="ECO:0007669"/>
    <property type="project" value="TreeGrafter"/>
</dbReference>
<keyword evidence="6" id="KW-0963">Cytoplasm</keyword>
<dbReference type="FunFam" id="3.40.50.460:FF:000002">
    <property type="entry name" value="ATP-dependent 6-phosphofructokinase"/>
    <property type="match status" value="1"/>
</dbReference>
<evidence type="ECO:0000256" key="2">
    <source>
        <dbReference type="ARBA" id="ARBA00002659"/>
    </source>
</evidence>
<keyword evidence="9" id="KW-0479">Metal-binding</keyword>
<dbReference type="GO" id="GO:0005945">
    <property type="term" value="C:6-phosphofructokinase complex"/>
    <property type="evidence" value="ECO:0007669"/>
    <property type="project" value="TreeGrafter"/>
</dbReference>
<evidence type="ECO:0000313" key="18">
    <source>
        <dbReference type="EMBL" id="MXY95118.1"/>
    </source>
</evidence>
<evidence type="ECO:0000256" key="11">
    <source>
        <dbReference type="ARBA" id="ARBA00022777"/>
    </source>
</evidence>
<dbReference type="SUPFAM" id="SSF53784">
    <property type="entry name" value="Phosphofructokinase"/>
    <property type="match status" value="2"/>
</dbReference>
<evidence type="ECO:0000256" key="9">
    <source>
        <dbReference type="ARBA" id="ARBA00022723"/>
    </source>
</evidence>
<dbReference type="GO" id="GO:0016208">
    <property type="term" value="F:AMP binding"/>
    <property type="evidence" value="ECO:0007669"/>
    <property type="project" value="TreeGrafter"/>
</dbReference>
<dbReference type="GO" id="GO:0006002">
    <property type="term" value="P:fructose 6-phosphate metabolic process"/>
    <property type="evidence" value="ECO:0007669"/>
    <property type="project" value="InterPro"/>
</dbReference>
<keyword evidence="12" id="KW-0067">ATP-binding</keyword>
<evidence type="ECO:0000256" key="13">
    <source>
        <dbReference type="ARBA" id="ARBA00022842"/>
    </source>
</evidence>
<keyword evidence="8 18" id="KW-0808">Transferase</keyword>
<comment type="pathway">
    <text evidence="4">Carbohydrate degradation; glycolysis; D-glyceraldehyde 3-phosphate and glycerone phosphate from D-glucose: step 3/4.</text>
</comment>
<evidence type="ECO:0000256" key="16">
    <source>
        <dbReference type="ARBA" id="ARBA00048070"/>
    </source>
</evidence>
<reference evidence="18" key="1">
    <citation type="submission" date="2019-09" db="EMBL/GenBank/DDBJ databases">
        <title>Characterisation of the sponge microbiome using genome-centric metagenomics.</title>
        <authorList>
            <person name="Engelberts J.P."/>
            <person name="Robbins S.J."/>
            <person name="De Goeij J.M."/>
            <person name="Aranda M."/>
            <person name="Bell S.C."/>
            <person name="Webster N.S."/>
        </authorList>
    </citation>
    <scope>NUCLEOTIDE SEQUENCE</scope>
    <source>
        <strain evidence="18">SB0664_bin_27</strain>
    </source>
</reference>
<proteinExistence type="inferred from homology"/>
<evidence type="ECO:0000256" key="6">
    <source>
        <dbReference type="ARBA" id="ARBA00022490"/>
    </source>
</evidence>
<dbReference type="InterPro" id="IPR022953">
    <property type="entry name" value="ATP_PFK"/>
</dbReference>